<keyword evidence="1" id="KW-0812">Transmembrane</keyword>
<organism evidence="2 3">
    <name type="scientific">Anisodus tanguticus</name>
    <dbReference type="NCBI Taxonomy" id="243964"/>
    <lineage>
        <taxon>Eukaryota</taxon>
        <taxon>Viridiplantae</taxon>
        <taxon>Streptophyta</taxon>
        <taxon>Embryophyta</taxon>
        <taxon>Tracheophyta</taxon>
        <taxon>Spermatophyta</taxon>
        <taxon>Magnoliopsida</taxon>
        <taxon>eudicotyledons</taxon>
        <taxon>Gunneridae</taxon>
        <taxon>Pentapetalae</taxon>
        <taxon>asterids</taxon>
        <taxon>lamiids</taxon>
        <taxon>Solanales</taxon>
        <taxon>Solanaceae</taxon>
        <taxon>Solanoideae</taxon>
        <taxon>Hyoscyameae</taxon>
        <taxon>Anisodus</taxon>
    </lineage>
</organism>
<comment type="caution">
    <text evidence="2">The sequence shown here is derived from an EMBL/GenBank/DDBJ whole genome shotgun (WGS) entry which is preliminary data.</text>
</comment>
<sequence length="62" mass="7515">MCWFIPLWYNFIWVQDIFIAIRNILQGMFQVRRRLSSASSRHVIILQLRPNSPRFPRRANAL</sequence>
<dbReference type="EMBL" id="JAVYJV010000005">
    <property type="protein sequence ID" value="KAK4370929.1"/>
    <property type="molecule type" value="Genomic_DNA"/>
</dbReference>
<evidence type="ECO:0000313" key="3">
    <source>
        <dbReference type="Proteomes" id="UP001291623"/>
    </source>
</evidence>
<keyword evidence="3" id="KW-1185">Reference proteome</keyword>
<keyword evidence="1" id="KW-1133">Transmembrane helix</keyword>
<dbReference type="AlphaFoldDB" id="A0AAE1VS48"/>
<evidence type="ECO:0000313" key="2">
    <source>
        <dbReference type="EMBL" id="KAK4370929.1"/>
    </source>
</evidence>
<gene>
    <name evidence="2" type="ORF">RND71_010404</name>
</gene>
<feature type="transmembrane region" description="Helical" evidence="1">
    <location>
        <begin position="6"/>
        <end position="25"/>
    </location>
</feature>
<proteinExistence type="predicted"/>
<name>A0AAE1VS48_9SOLA</name>
<accession>A0AAE1VS48</accession>
<dbReference type="Proteomes" id="UP001291623">
    <property type="component" value="Unassembled WGS sequence"/>
</dbReference>
<protein>
    <submittedName>
        <fullName evidence="2">Uncharacterized protein</fullName>
    </submittedName>
</protein>
<evidence type="ECO:0000256" key="1">
    <source>
        <dbReference type="SAM" id="Phobius"/>
    </source>
</evidence>
<reference evidence="2" key="1">
    <citation type="submission" date="2023-12" db="EMBL/GenBank/DDBJ databases">
        <title>Genome assembly of Anisodus tanguticus.</title>
        <authorList>
            <person name="Wang Y.-J."/>
        </authorList>
    </citation>
    <scope>NUCLEOTIDE SEQUENCE</scope>
    <source>
        <strain evidence="2">KB-2021</strain>
        <tissue evidence="2">Leaf</tissue>
    </source>
</reference>
<keyword evidence="1" id="KW-0472">Membrane</keyword>